<dbReference type="RefSeq" id="XP_013917217.1">
    <property type="nucleotide sequence ID" value="XM_014061742.1"/>
</dbReference>
<name>A0A6I9XT06_9SAUR</name>
<keyword evidence="12" id="KW-1185">Reference proteome</keyword>
<dbReference type="Proteomes" id="UP000504617">
    <property type="component" value="Unplaced"/>
</dbReference>
<dbReference type="OrthoDB" id="298344at2759"/>
<protein>
    <submittedName>
        <fullName evidence="13">Cell division cycle-associated 7-like protein</fullName>
    </submittedName>
</protein>
<reference evidence="13" key="1">
    <citation type="submission" date="2025-08" db="UniProtKB">
        <authorList>
            <consortium name="RefSeq"/>
        </authorList>
    </citation>
    <scope>IDENTIFICATION</scope>
    <source>
        <tissue evidence="13">Skeletal muscle</tissue>
    </source>
</reference>
<feature type="compositionally biased region" description="Polar residues" evidence="10">
    <location>
        <begin position="104"/>
        <end position="120"/>
    </location>
</feature>
<sequence length="384" mass="43658">MARKSMAVELEQLGWDTAGKMLQLAEIFNAPSDEEDFLGFQLDIPMKTLTLEDRNESLPGTSRMAMELDRDNNPSLTEEGENEEAMETDSTHKKRKFKLRGSMQLPNKSAKKSSPQSNESPFPKQRKNTNVRNADPDTSSESEADEAPDENSNALSRRDQNIQENKAVLAQLLADLEAISSATETPSTKRKKVLRTRSSRDTIQRRANPMRSARPPENFAVERNPPMQWVDNETYHNLMKRKLNEHILGSPKKRKMVRITGLRSVVVTNEELEQTAFNNKDKIHHKIWGTTCHQCRQKTLDTKTICHNEDCVGVRGQFCGPCLRNRYGEDVKVALLNPEWLCPPCRGVCNCSSCRKRDGYCATGTLIHLAKLYGYSSVKEYLER</sequence>
<dbReference type="KEGG" id="tsr:106545242"/>
<evidence type="ECO:0000256" key="8">
    <source>
        <dbReference type="ARBA" id="ARBA00023163"/>
    </source>
</evidence>
<gene>
    <name evidence="13" type="primary">CDCA7L</name>
</gene>
<keyword evidence="9" id="KW-0539">Nucleus</keyword>
<keyword evidence="6" id="KW-0832">Ubl conjugation</keyword>
<evidence type="ECO:0000256" key="10">
    <source>
        <dbReference type="SAM" id="MobiDB-lite"/>
    </source>
</evidence>
<evidence type="ECO:0000256" key="5">
    <source>
        <dbReference type="ARBA" id="ARBA00022553"/>
    </source>
</evidence>
<evidence type="ECO:0000256" key="7">
    <source>
        <dbReference type="ARBA" id="ARBA00023015"/>
    </source>
</evidence>
<evidence type="ECO:0000256" key="3">
    <source>
        <dbReference type="ARBA" id="ARBA00022490"/>
    </source>
</evidence>
<keyword evidence="3" id="KW-0963">Cytoplasm</keyword>
<evidence type="ECO:0000256" key="1">
    <source>
        <dbReference type="ARBA" id="ARBA00004123"/>
    </source>
</evidence>
<dbReference type="PANTHER" id="PTHR31169">
    <property type="entry name" value="OS05G0300700 PROTEIN"/>
    <property type="match status" value="1"/>
</dbReference>
<feature type="compositionally biased region" description="Acidic residues" evidence="10">
    <location>
        <begin position="78"/>
        <end position="87"/>
    </location>
</feature>
<dbReference type="PANTHER" id="PTHR31169:SF4">
    <property type="entry name" value="CELL DIVISION CYCLE-ASSOCIATED 7-LIKE PROTEIN"/>
    <property type="match status" value="1"/>
</dbReference>
<evidence type="ECO:0000256" key="9">
    <source>
        <dbReference type="ARBA" id="ARBA00023242"/>
    </source>
</evidence>
<dbReference type="GeneID" id="106545242"/>
<keyword evidence="4" id="KW-1017">Isopeptide bond</keyword>
<evidence type="ECO:0000256" key="6">
    <source>
        <dbReference type="ARBA" id="ARBA00022843"/>
    </source>
</evidence>
<dbReference type="AlphaFoldDB" id="A0A6I9XT06"/>
<keyword evidence="7" id="KW-0805">Transcription regulation</keyword>
<accession>A0A6I9XT06</accession>
<dbReference type="InterPro" id="IPR040221">
    <property type="entry name" value="CDCA7/CDA7L"/>
</dbReference>
<dbReference type="GO" id="GO:0005737">
    <property type="term" value="C:cytoplasm"/>
    <property type="evidence" value="ECO:0007669"/>
    <property type="project" value="UniProtKB-SubCell"/>
</dbReference>
<evidence type="ECO:0000313" key="13">
    <source>
        <dbReference type="RefSeq" id="XP_013917217.1"/>
    </source>
</evidence>
<feature type="compositionally biased region" description="Acidic residues" evidence="10">
    <location>
        <begin position="138"/>
        <end position="149"/>
    </location>
</feature>
<feature type="region of interest" description="Disordered" evidence="10">
    <location>
        <begin position="51"/>
        <end position="160"/>
    </location>
</feature>
<evidence type="ECO:0000256" key="2">
    <source>
        <dbReference type="ARBA" id="ARBA00004496"/>
    </source>
</evidence>
<keyword evidence="8" id="KW-0804">Transcription</keyword>
<keyword evidence="5" id="KW-0597">Phosphoprotein</keyword>
<evidence type="ECO:0000259" key="11">
    <source>
        <dbReference type="Pfam" id="PF10497"/>
    </source>
</evidence>
<feature type="domain" description="Zinc-finger" evidence="11">
    <location>
        <begin position="288"/>
        <end position="382"/>
    </location>
</feature>
<proteinExistence type="predicted"/>
<dbReference type="CTD" id="55536"/>
<feature type="compositionally biased region" description="Basic residues" evidence="10">
    <location>
        <begin position="188"/>
        <end position="197"/>
    </location>
</feature>
<feature type="region of interest" description="Disordered" evidence="10">
    <location>
        <begin position="183"/>
        <end position="222"/>
    </location>
</feature>
<organism evidence="12 13">
    <name type="scientific">Thamnophis sirtalis</name>
    <dbReference type="NCBI Taxonomy" id="35019"/>
    <lineage>
        <taxon>Eukaryota</taxon>
        <taxon>Metazoa</taxon>
        <taxon>Chordata</taxon>
        <taxon>Craniata</taxon>
        <taxon>Vertebrata</taxon>
        <taxon>Euteleostomi</taxon>
        <taxon>Lepidosauria</taxon>
        <taxon>Squamata</taxon>
        <taxon>Bifurcata</taxon>
        <taxon>Unidentata</taxon>
        <taxon>Episquamata</taxon>
        <taxon>Toxicofera</taxon>
        <taxon>Serpentes</taxon>
        <taxon>Colubroidea</taxon>
        <taxon>Colubridae</taxon>
        <taxon>Natricinae</taxon>
        <taxon>Thamnophis</taxon>
    </lineage>
</organism>
<comment type="subcellular location">
    <subcellularLocation>
        <location evidence="2">Cytoplasm</location>
    </subcellularLocation>
    <subcellularLocation>
        <location evidence="1">Nucleus</location>
    </subcellularLocation>
</comment>
<dbReference type="Pfam" id="PF10497">
    <property type="entry name" value="zf-4CXXC_R1"/>
    <property type="match status" value="1"/>
</dbReference>
<dbReference type="GO" id="GO:0006355">
    <property type="term" value="P:regulation of DNA-templated transcription"/>
    <property type="evidence" value="ECO:0007669"/>
    <property type="project" value="InterPro"/>
</dbReference>
<evidence type="ECO:0000313" key="12">
    <source>
        <dbReference type="Proteomes" id="UP000504617"/>
    </source>
</evidence>
<dbReference type="GO" id="GO:0005634">
    <property type="term" value="C:nucleus"/>
    <property type="evidence" value="ECO:0007669"/>
    <property type="project" value="UniProtKB-SubCell"/>
</dbReference>
<dbReference type="InterPro" id="IPR018866">
    <property type="entry name" value="Znf-4CXXC_R1"/>
</dbReference>
<evidence type="ECO:0000256" key="4">
    <source>
        <dbReference type="ARBA" id="ARBA00022499"/>
    </source>
</evidence>